<evidence type="ECO:0000256" key="6">
    <source>
        <dbReference type="ARBA" id="ARBA00020771"/>
    </source>
</evidence>
<feature type="binding site" evidence="15">
    <location>
        <position position="125"/>
    </location>
    <ligand>
        <name>Zn(2+)</name>
        <dbReference type="ChEBI" id="CHEBI:29105"/>
        <note>catalytic</note>
    </ligand>
</feature>
<keyword evidence="9" id="KW-0627">Porphyrin biosynthesis</keyword>
<feature type="binding site" evidence="15">
    <location>
        <position position="123"/>
    </location>
    <ligand>
        <name>Zn(2+)</name>
        <dbReference type="ChEBI" id="CHEBI:29105"/>
        <note>catalytic</note>
    </ligand>
</feature>
<feature type="binding site" evidence="14">
    <location>
        <position position="278"/>
    </location>
    <ligand>
        <name>5-aminolevulinate</name>
        <dbReference type="ChEBI" id="CHEBI:356416"/>
        <label>2</label>
    </ligand>
</feature>
<keyword evidence="8" id="KW-0456">Lyase</keyword>
<dbReference type="GO" id="GO:0006782">
    <property type="term" value="P:protoporphyrinogen IX biosynthetic process"/>
    <property type="evidence" value="ECO:0007669"/>
    <property type="project" value="UniProtKB-UniPathway"/>
</dbReference>
<evidence type="ECO:0000256" key="9">
    <source>
        <dbReference type="ARBA" id="ARBA00023244"/>
    </source>
</evidence>
<comment type="catalytic activity">
    <reaction evidence="12">
        <text>2 5-aminolevulinate = porphobilinogen + 2 H2O + H(+)</text>
        <dbReference type="Rhea" id="RHEA:24064"/>
        <dbReference type="ChEBI" id="CHEBI:15377"/>
        <dbReference type="ChEBI" id="CHEBI:15378"/>
        <dbReference type="ChEBI" id="CHEBI:58126"/>
        <dbReference type="ChEBI" id="CHEBI:356416"/>
        <dbReference type="EC" id="4.2.1.24"/>
    </reaction>
</comment>
<evidence type="ECO:0000256" key="13">
    <source>
        <dbReference type="PIRSR" id="PIRSR001415-1"/>
    </source>
</evidence>
<dbReference type="PRINTS" id="PR00144">
    <property type="entry name" value="DALDHYDRTASE"/>
</dbReference>
<evidence type="ECO:0000256" key="8">
    <source>
        <dbReference type="ARBA" id="ARBA00023239"/>
    </source>
</evidence>
<evidence type="ECO:0000256" key="5">
    <source>
        <dbReference type="ARBA" id="ARBA00012053"/>
    </source>
</evidence>
<keyword evidence="7" id="KW-0350">Heme biosynthesis</keyword>
<dbReference type="NCBIfam" id="NF006762">
    <property type="entry name" value="PRK09283.1"/>
    <property type="match status" value="1"/>
</dbReference>
<dbReference type="AlphaFoldDB" id="A0A1Q6RAW3"/>
<protein>
    <recommendedName>
        <fullName evidence="6">Delta-aminolevulinic acid dehydratase</fullName>
        <ecNumber evidence="5">4.2.1.24</ecNumber>
    </recommendedName>
    <alternativeName>
        <fullName evidence="11">Porphobilinogen synthase</fullName>
    </alternativeName>
</protein>
<dbReference type="Gene3D" id="3.20.20.70">
    <property type="entry name" value="Aldolase class I"/>
    <property type="match status" value="1"/>
</dbReference>
<keyword evidence="15" id="KW-0862">Zinc</keyword>
<reference evidence="18 19" key="1">
    <citation type="journal article" date="2016" name="Nat. Biotechnol.">
        <title>Measurement of bacterial replication rates in microbial communities.</title>
        <authorList>
            <person name="Brown C.T."/>
            <person name="Olm M.R."/>
            <person name="Thomas B.C."/>
            <person name="Banfield J.F."/>
        </authorList>
    </citation>
    <scope>NUCLEOTIDE SEQUENCE [LARGE SCALE GENOMIC DNA]</scope>
    <source>
        <strain evidence="18">46_33</strain>
    </source>
</reference>
<evidence type="ECO:0000256" key="17">
    <source>
        <dbReference type="RuleBase" id="RU004161"/>
    </source>
</evidence>
<comment type="function">
    <text evidence="10">Catalyzes an early step in the biosynthesis of tetrapyrroles. Binds two molecules of 5-aminolevulinate per subunit, each at a distinct site, and catalyzes their condensation to form porphobilinogen.</text>
</comment>
<evidence type="ECO:0000256" key="2">
    <source>
        <dbReference type="ARBA" id="ARBA00004694"/>
    </source>
</evidence>
<feature type="binding site" evidence="14">
    <location>
        <position position="221"/>
    </location>
    <ligand>
        <name>5-aminolevulinate</name>
        <dbReference type="ChEBI" id="CHEBI:356416"/>
        <label>1</label>
    </ligand>
</feature>
<comment type="cofactor">
    <cofactor evidence="1">
        <name>Zn(2+)</name>
        <dbReference type="ChEBI" id="CHEBI:29105"/>
    </cofactor>
</comment>
<comment type="similarity">
    <text evidence="3 17">Belongs to the ALAD family.</text>
</comment>
<evidence type="ECO:0000256" key="12">
    <source>
        <dbReference type="ARBA" id="ARBA00047651"/>
    </source>
</evidence>
<dbReference type="CDD" id="cd00384">
    <property type="entry name" value="ALAD_PBGS"/>
    <property type="match status" value="1"/>
</dbReference>
<evidence type="ECO:0000256" key="10">
    <source>
        <dbReference type="ARBA" id="ARBA00025628"/>
    </source>
</evidence>
<evidence type="ECO:0000256" key="14">
    <source>
        <dbReference type="PIRSR" id="PIRSR001415-2"/>
    </source>
</evidence>
<dbReference type="EMBL" id="MNTG01000001">
    <property type="protein sequence ID" value="OLA39485.1"/>
    <property type="molecule type" value="Genomic_DNA"/>
</dbReference>
<evidence type="ECO:0000313" key="19">
    <source>
        <dbReference type="Proteomes" id="UP000186777"/>
    </source>
</evidence>
<feature type="active site" description="Schiff-base intermediate with substrate" evidence="13">
    <location>
        <position position="199"/>
    </location>
</feature>
<sequence>MSITGFPVYRPRRTRATENLRAMIRETEVSVKDLIYPLFVVPGENVKHEIESLPGNYHWSLDRVMECVDEVVELGIPAVLLFGVPSYKDAVGSSGWDMNEPVQQACKLIKAKYPELVIITDVCLCEYTEHGHCGVLQNGCTVNNDETLPLLAKVAVSHAQAGADMIAPSNMMDGYVKAIREALDAAGFNHIPIMAYSAKFASAYYGPFRAAADSAPSAGDRKGYQMDPANSDEALREVALDIEEGADIVMVKPALAFLDVVQRVHETFNRPLCVYNVSGEYAMVKAAAEKGWIDEKRIVMETMLGFKRAGAKMIITYHALDVAKWLQGK</sequence>
<evidence type="ECO:0000256" key="4">
    <source>
        <dbReference type="ARBA" id="ARBA00011823"/>
    </source>
</evidence>
<dbReference type="InterPro" id="IPR013785">
    <property type="entry name" value="Aldolase_TIM"/>
</dbReference>
<feature type="binding site" evidence="14">
    <location>
        <position position="209"/>
    </location>
    <ligand>
        <name>5-aminolevulinate</name>
        <dbReference type="ChEBI" id="CHEBI:356416"/>
        <label>1</label>
    </ligand>
</feature>
<feature type="binding site" evidence="15">
    <location>
        <position position="133"/>
    </location>
    <ligand>
        <name>Zn(2+)</name>
        <dbReference type="ChEBI" id="CHEBI:29105"/>
        <note>catalytic</note>
    </ligand>
</feature>
<dbReference type="GO" id="GO:0005829">
    <property type="term" value="C:cytosol"/>
    <property type="evidence" value="ECO:0007669"/>
    <property type="project" value="TreeGrafter"/>
</dbReference>
<evidence type="ECO:0000256" key="16">
    <source>
        <dbReference type="PIRSR" id="PIRSR001415-5"/>
    </source>
</evidence>
<dbReference type="EC" id="4.2.1.24" evidence="5"/>
<dbReference type="STRING" id="626940.BHW43_00950"/>
<dbReference type="GO" id="GO:0008270">
    <property type="term" value="F:zinc ion binding"/>
    <property type="evidence" value="ECO:0007669"/>
    <property type="project" value="TreeGrafter"/>
</dbReference>
<dbReference type="GO" id="GO:0004655">
    <property type="term" value="F:porphobilinogen synthase activity"/>
    <property type="evidence" value="ECO:0007669"/>
    <property type="project" value="UniProtKB-EC"/>
</dbReference>
<feature type="active site" description="Schiff-base intermediate with substrate" evidence="13">
    <location>
        <position position="252"/>
    </location>
</feature>
<evidence type="ECO:0000256" key="1">
    <source>
        <dbReference type="ARBA" id="ARBA00001947"/>
    </source>
</evidence>
<organism evidence="18 19">
    <name type="scientific">Phascolarctobacterium succinatutens</name>
    <dbReference type="NCBI Taxonomy" id="626940"/>
    <lineage>
        <taxon>Bacteria</taxon>
        <taxon>Bacillati</taxon>
        <taxon>Bacillota</taxon>
        <taxon>Negativicutes</taxon>
        <taxon>Acidaminococcales</taxon>
        <taxon>Acidaminococcaceae</taxon>
        <taxon>Phascolarctobacterium</taxon>
    </lineage>
</organism>
<dbReference type="SMART" id="SM01004">
    <property type="entry name" value="ALAD"/>
    <property type="match status" value="1"/>
</dbReference>
<dbReference type="UniPathway" id="UPA00251">
    <property type="reaction ID" value="UER00318"/>
</dbReference>
<accession>A0A1Q6RAW3</accession>
<gene>
    <name evidence="18" type="ORF">BHW43_00950</name>
</gene>
<feature type="binding site" evidence="14">
    <location>
        <position position="317"/>
    </location>
    <ligand>
        <name>5-aminolevulinate</name>
        <dbReference type="ChEBI" id="CHEBI:356416"/>
        <label>2</label>
    </ligand>
</feature>
<evidence type="ECO:0000313" key="18">
    <source>
        <dbReference type="EMBL" id="OLA39485.1"/>
    </source>
</evidence>
<dbReference type="FunFam" id="3.20.20.70:FF:000019">
    <property type="entry name" value="Delta-aminolevulinic acid dehydratase"/>
    <property type="match status" value="1"/>
</dbReference>
<comment type="caution">
    <text evidence="18">The sequence shown here is derived from an EMBL/GenBank/DDBJ whole genome shotgun (WGS) entry which is preliminary data.</text>
</comment>
<dbReference type="PIRSF" id="PIRSF001415">
    <property type="entry name" value="Porphbilin_synth"/>
    <property type="match status" value="1"/>
</dbReference>
<proteinExistence type="inferred from homology"/>
<comment type="pathway">
    <text evidence="2">Porphyrin-containing compound metabolism; protoporphyrin-IX biosynthesis; coproporphyrinogen-III from 5-aminolevulinate: step 1/4.</text>
</comment>
<feature type="binding site" evidence="16">
    <location>
        <position position="237"/>
    </location>
    <ligand>
        <name>Mg(2+)</name>
        <dbReference type="ChEBI" id="CHEBI:18420"/>
    </ligand>
</feature>
<dbReference type="PANTHER" id="PTHR11458:SF0">
    <property type="entry name" value="DELTA-AMINOLEVULINIC ACID DEHYDRATASE"/>
    <property type="match status" value="1"/>
</dbReference>
<dbReference type="SUPFAM" id="SSF51569">
    <property type="entry name" value="Aldolase"/>
    <property type="match status" value="1"/>
</dbReference>
<evidence type="ECO:0000256" key="7">
    <source>
        <dbReference type="ARBA" id="ARBA00023133"/>
    </source>
</evidence>
<evidence type="ECO:0000256" key="3">
    <source>
        <dbReference type="ARBA" id="ARBA00008055"/>
    </source>
</evidence>
<name>A0A1Q6RAW3_9FIRM</name>
<evidence type="ECO:0000256" key="11">
    <source>
        <dbReference type="ARBA" id="ARBA00032837"/>
    </source>
</evidence>
<comment type="subunit">
    <text evidence="4">Homooctamer.</text>
</comment>
<dbReference type="Pfam" id="PF00490">
    <property type="entry name" value="ALAD"/>
    <property type="match status" value="1"/>
</dbReference>
<dbReference type="InterPro" id="IPR001731">
    <property type="entry name" value="ALAD"/>
</dbReference>
<keyword evidence="16" id="KW-0460">Magnesium</keyword>
<dbReference type="Proteomes" id="UP000186777">
    <property type="component" value="Unassembled WGS sequence"/>
</dbReference>
<dbReference type="RefSeq" id="WP_293554480.1">
    <property type="nucleotide sequence ID" value="NZ_CAMQNL010000001.1"/>
</dbReference>
<dbReference type="PANTHER" id="PTHR11458">
    <property type="entry name" value="DELTA-AMINOLEVULINIC ACID DEHYDRATASE"/>
    <property type="match status" value="1"/>
</dbReference>
<evidence type="ECO:0000256" key="15">
    <source>
        <dbReference type="PIRSR" id="PIRSR001415-3"/>
    </source>
</evidence>
<keyword evidence="15" id="KW-0479">Metal-binding</keyword>